<feature type="compositionally biased region" description="Gly residues" evidence="3">
    <location>
        <begin position="483"/>
        <end position="513"/>
    </location>
</feature>
<evidence type="ECO:0000313" key="6">
    <source>
        <dbReference type="Proteomes" id="UP001589610"/>
    </source>
</evidence>
<gene>
    <name evidence="5" type="ORF">ACFFRH_06090</name>
</gene>
<dbReference type="Pfam" id="PF13490">
    <property type="entry name" value="zf-HC2"/>
    <property type="match status" value="1"/>
</dbReference>
<feature type="compositionally biased region" description="Basic and acidic residues" evidence="3">
    <location>
        <begin position="202"/>
        <end position="221"/>
    </location>
</feature>
<keyword evidence="6" id="KW-1185">Reference proteome</keyword>
<dbReference type="Gene3D" id="1.10.1740.10">
    <property type="match status" value="1"/>
</dbReference>
<comment type="caution">
    <text evidence="5">The sequence shown here is derived from an EMBL/GenBank/DDBJ whole genome shotgun (WGS) entry which is preliminary data.</text>
</comment>
<proteinExistence type="predicted"/>
<organism evidence="5 6">
    <name type="scientific">Streptosporangium vulgare</name>
    <dbReference type="NCBI Taxonomy" id="46190"/>
    <lineage>
        <taxon>Bacteria</taxon>
        <taxon>Bacillati</taxon>
        <taxon>Actinomycetota</taxon>
        <taxon>Actinomycetes</taxon>
        <taxon>Streptosporangiales</taxon>
        <taxon>Streptosporangiaceae</taxon>
        <taxon>Streptosporangium</taxon>
    </lineage>
</organism>
<feature type="compositionally biased region" description="Basic and acidic residues" evidence="3">
    <location>
        <begin position="135"/>
        <end position="146"/>
    </location>
</feature>
<feature type="compositionally biased region" description="Basic and acidic residues" evidence="3">
    <location>
        <begin position="713"/>
        <end position="729"/>
    </location>
</feature>
<keyword evidence="2" id="KW-0804">Transcription</keyword>
<accession>A0ABV5T7L3</accession>
<feature type="domain" description="Putative zinc-finger" evidence="4">
    <location>
        <begin position="311"/>
        <end position="345"/>
    </location>
</feature>
<dbReference type="InterPro" id="IPR013325">
    <property type="entry name" value="RNA_pol_sigma_r2"/>
</dbReference>
<keyword evidence="1" id="KW-0805">Transcription regulation</keyword>
<dbReference type="EMBL" id="JBHMBS010000002">
    <property type="protein sequence ID" value="MFB9675051.1"/>
    <property type="molecule type" value="Genomic_DNA"/>
</dbReference>
<evidence type="ECO:0000313" key="5">
    <source>
        <dbReference type="EMBL" id="MFB9675051.1"/>
    </source>
</evidence>
<feature type="region of interest" description="Disordered" evidence="3">
    <location>
        <begin position="704"/>
        <end position="732"/>
    </location>
</feature>
<dbReference type="Gene3D" id="1.10.10.1320">
    <property type="entry name" value="Anti-sigma factor, zinc-finger domain"/>
    <property type="match status" value="1"/>
</dbReference>
<feature type="compositionally biased region" description="Basic and acidic residues" evidence="3">
    <location>
        <begin position="166"/>
        <end position="185"/>
    </location>
</feature>
<evidence type="ECO:0000256" key="1">
    <source>
        <dbReference type="ARBA" id="ARBA00023015"/>
    </source>
</evidence>
<reference evidence="5 6" key="1">
    <citation type="submission" date="2024-09" db="EMBL/GenBank/DDBJ databases">
        <authorList>
            <person name="Sun Q."/>
            <person name="Mori K."/>
        </authorList>
    </citation>
    <scope>NUCLEOTIDE SEQUENCE [LARGE SCALE GENOMIC DNA]</scope>
    <source>
        <strain evidence="5 6">JCM 3028</strain>
    </source>
</reference>
<name>A0ABV5T7L3_9ACTN</name>
<feature type="region of interest" description="Disordered" evidence="3">
    <location>
        <begin position="91"/>
        <end position="226"/>
    </location>
</feature>
<feature type="region of interest" description="Disordered" evidence="3">
    <location>
        <begin position="902"/>
        <end position="927"/>
    </location>
</feature>
<sequence>MSVKTSQGDAELLAATRNGDVAAYRVLHQRHAPAAHALARLLLPGEAEAAGVVERTFAEVHRVIAQGHGPEQAFRVYLLTALRRTAAYPGTAVTTGAGDGPATAVPGAGEEEAEEAEGKADESAGGEGGGTGERAQTDERAEAHEGEEGEAGGQAQADECLEGEADERAQADERAEEGVGERAEGEIGGQAQADECLEGEADERAQADERTAGEVDERADGESSFGPRAFLVDPSVEGLERSPVARAFLSLPERWQFVLWHAEVERLRAEDIGLLLGLTANGAAALAHRAREGTRQACLRIHLAETSAPECRPVLTRLGPYTRGGLPREQGRVIDRHLDGCSGCRAVLAELTGIGQGIRSVVGPLVVGPAFPAYLTALARMGATAGGGLAGRWHRAPRSVRRAVVTGATATALAVVAALVLVSAEGPVPRPSTASEPIVVAPAPGSPAPRESPDGQDTASPVPSLSGRPMGPDREPAETGTTSGSGGTTSPGAVPGGEPDGLGEPGGTEGGIGDPRETQQGTSRGTAGAGQDGRTGSWLAPRLVARIDALGALVRSEAGIVVVRLRNAGQGQSDEVVADVGLPRGVTLPSGARRGNAVGGVTPVGTVDGWSCRARSRGARCVRGPLPAGRATAVFLRVLVSGDAPYGAVPSVTVSTTGTRVAARARGGVRAMGAPARFATDGRVAVSAIGNTLVSCASSEPACEAAHSRRGGRRDNNSWEMRPLDRDGDLSTSSSSAARLVLPAASKVVWAGLYWSASAPPSGRIKLKVPGEERYRQVRATQVVERELPAGRGYQAFADVTRLLGTVRGTYWVADASVRSGVARHAGWSLVVIVADPRRPYSQAVVVDTATVLDGGHRSARIPLGGLTPSGSGAPARLALVTWEGDAGVMGDRVRLGGRPLRPAGGERDPHNPFDGSAAGARGTGTTFGTDVDRFRASLGRDPVLELSTHQDVLLFGAAAVSVQTAP</sequence>
<evidence type="ECO:0000256" key="3">
    <source>
        <dbReference type="SAM" id="MobiDB-lite"/>
    </source>
</evidence>
<dbReference type="SUPFAM" id="SSF88946">
    <property type="entry name" value="Sigma2 domain of RNA polymerase sigma factors"/>
    <property type="match status" value="1"/>
</dbReference>
<dbReference type="InterPro" id="IPR027383">
    <property type="entry name" value="Znf_put"/>
</dbReference>
<protein>
    <submittedName>
        <fullName evidence="5">Zf-HC2 domain-containing protein</fullName>
    </submittedName>
</protein>
<feature type="region of interest" description="Disordered" evidence="3">
    <location>
        <begin position="428"/>
        <end position="536"/>
    </location>
</feature>
<dbReference type="RefSeq" id="WP_344746818.1">
    <property type="nucleotide sequence ID" value="NZ_BAAAWW010000105.1"/>
</dbReference>
<evidence type="ECO:0000259" key="4">
    <source>
        <dbReference type="Pfam" id="PF13490"/>
    </source>
</evidence>
<dbReference type="Proteomes" id="UP001589610">
    <property type="component" value="Unassembled WGS sequence"/>
</dbReference>
<evidence type="ECO:0000256" key="2">
    <source>
        <dbReference type="ARBA" id="ARBA00023163"/>
    </source>
</evidence>
<dbReference type="InterPro" id="IPR041916">
    <property type="entry name" value="Anti_sigma_zinc_sf"/>
</dbReference>
<feature type="compositionally biased region" description="Low complexity" evidence="3">
    <location>
        <begin position="918"/>
        <end position="927"/>
    </location>
</feature>